<dbReference type="InterPro" id="IPR003961">
    <property type="entry name" value="FN3_dom"/>
</dbReference>
<name>A0A212C605_CEREH</name>
<dbReference type="Proteomes" id="UP000242450">
    <property type="component" value="Chromosome 28"/>
</dbReference>
<evidence type="ECO:0000259" key="1">
    <source>
        <dbReference type="PROSITE" id="PS50853"/>
    </source>
</evidence>
<evidence type="ECO:0000313" key="2">
    <source>
        <dbReference type="EMBL" id="OWK01409.1"/>
    </source>
</evidence>
<reference evidence="2 3" key="1">
    <citation type="journal article" date="2018" name="Mol. Genet. Genomics">
        <title>The red deer Cervus elaphus genome CerEla1.0: sequencing, annotating, genes, and chromosomes.</title>
        <authorList>
            <person name="Bana N.A."/>
            <person name="Nyiri A."/>
            <person name="Nagy J."/>
            <person name="Frank K."/>
            <person name="Nagy T."/>
            <person name="Steger V."/>
            <person name="Schiller M."/>
            <person name="Lakatos P."/>
            <person name="Sugar L."/>
            <person name="Horn P."/>
            <person name="Barta E."/>
            <person name="Orosz L."/>
        </authorList>
    </citation>
    <scope>NUCLEOTIDE SEQUENCE [LARGE SCALE GENOMIC DNA]</scope>
    <source>
        <strain evidence="2">Hungarian</strain>
    </source>
</reference>
<protein>
    <recommendedName>
        <fullName evidence="1">Fibronectin type-III domain-containing protein</fullName>
    </recommendedName>
</protein>
<evidence type="ECO:0000313" key="3">
    <source>
        <dbReference type="Proteomes" id="UP000242450"/>
    </source>
</evidence>
<feature type="non-terminal residue" evidence="2">
    <location>
        <position position="95"/>
    </location>
</feature>
<feature type="domain" description="Fibronectin type-III" evidence="1">
    <location>
        <begin position="1"/>
        <end position="58"/>
    </location>
</feature>
<sequence>WKHNEFYHVKASCSQGPAYVCNITDLQPSAFYNVRVVVVYRTGANSTSLPGSFKTKAGVPSKPGIPKLLEGSKNSIQWEKADDNGSRLMYYILEI</sequence>
<dbReference type="PROSITE" id="PS50853">
    <property type="entry name" value="FN3"/>
    <property type="match status" value="1"/>
</dbReference>
<accession>A0A212C605</accession>
<dbReference type="Gene3D" id="2.60.40.10">
    <property type="entry name" value="Immunoglobulins"/>
    <property type="match status" value="1"/>
</dbReference>
<dbReference type="CDD" id="cd00063">
    <property type="entry name" value="FN3"/>
    <property type="match status" value="1"/>
</dbReference>
<organism evidence="2 3">
    <name type="scientific">Cervus elaphus hippelaphus</name>
    <name type="common">European red deer</name>
    <dbReference type="NCBI Taxonomy" id="46360"/>
    <lineage>
        <taxon>Eukaryota</taxon>
        <taxon>Metazoa</taxon>
        <taxon>Chordata</taxon>
        <taxon>Craniata</taxon>
        <taxon>Vertebrata</taxon>
        <taxon>Euteleostomi</taxon>
        <taxon>Mammalia</taxon>
        <taxon>Eutheria</taxon>
        <taxon>Laurasiatheria</taxon>
        <taxon>Artiodactyla</taxon>
        <taxon>Ruminantia</taxon>
        <taxon>Pecora</taxon>
        <taxon>Cervidae</taxon>
        <taxon>Cervinae</taxon>
        <taxon>Cervus</taxon>
    </lineage>
</organism>
<dbReference type="AlphaFoldDB" id="A0A212C605"/>
<dbReference type="InterPro" id="IPR036116">
    <property type="entry name" value="FN3_sf"/>
</dbReference>
<dbReference type="InterPro" id="IPR013783">
    <property type="entry name" value="Ig-like_fold"/>
</dbReference>
<dbReference type="SUPFAM" id="SSF49265">
    <property type="entry name" value="Fibronectin type III"/>
    <property type="match status" value="1"/>
</dbReference>
<dbReference type="OrthoDB" id="65481at2759"/>
<proteinExistence type="predicted"/>
<keyword evidence="3" id="KW-1185">Reference proteome</keyword>
<dbReference type="EMBL" id="MKHE01000028">
    <property type="protein sequence ID" value="OWK01409.1"/>
    <property type="molecule type" value="Genomic_DNA"/>
</dbReference>
<gene>
    <name evidence="2" type="ORF">Celaphus_00018819</name>
</gene>
<feature type="non-terminal residue" evidence="2">
    <location>
        <position position="1"/>
    </location>
</feature>
<comment type="caution">
    <text evidence="2">The sequence shown here is derived from an EMBL/GenBank/DDBJ whole genome shotgun (WGS) entry which is preliminary data.</text>
</comment>